<feature type="domain" description="Transcription regulator AsnC/Lrp ligand binding" evidence="1">
    <location>
        <begin position="7"/>
        <end position="74"/>
    </location>
</feature>
<evidence type="ECO:0000259" key="1">
    <source>
        <dbReference type="Pfam" id="PF01037"/>
    </source>
</evidence>
<protein>
    <submittedName>
        <fullName evidence="2">Transcriptional regulator AsnC family</fullName>
    </submittedName>
</protein>
<sequence length="79" mass="8751">MAQAYVLLNCELGAEEEIIGKLKELENVKEVHGTFGAYDITAKLEAETAEKLRETITQNLRKMDKVRSTLTLTVVVGQG</sequence>
<dbReference type="AlphaFoldDB" id="A0A075GWH3"/>
<dbReference type="SUPFAM" id="SSF54909">
    <property type="entry name" value="Dimeric alpha+beta barrel"/>
    <property type="match status" value="1"/>
</dbReference>
<organism evidence="2">
    <name type="scientific">uncultured marine thaumarchaeote KM3_27_D09</name>
    <dbReference type="NCBI Taxonomy" id="1456110"/>
    <lineage>
        <taxon>Archaea</taxon>
        <taxon>Nitrososphaerota</taxon>
        <taxon>environmental samples</taxon>
    </lineage>
</organism>
<dbReference type="Pfam" id="PF01037">
    <property type="entry name" value="AsnC_trans_reg"/>
    <property type="match status" value="1"/>
</dbReference>
<reference evidence="2" key="1">
    <citation type="journal article" date="2014" name="Genome Biol. Evol.">
        <title>Pangenome evidence for extensive interdomain horizontal transfer affecting lineage core and shell genes in uncultured planktonic thaumarchaeota and euryarchaeota.</title>
        <authorList>
            <person name="Deschamps P."/>
            <person name="Zivanovic Y."/>
            <person name="Moreira D."/>
            <person name="Rodriguez-Valera F."/>
            <person name="Lopez-Garcia P."/>
        </authorList>
    </citation>
    <scope>NUCLEOTIDE SEQUENCE</scope>
</reference>
<dbReference type="InterPro" id="IPR019887">
    <property type="entry name" value="Tscrpt_reg_AsnC/Lrp_C"/>
</dbReference>
<name>A0A075GWH3_9ARCH</name>
<evidence type="ECO:0000313" key="2">
    <source>
        <dbReference type="EMBL" id="AIF08201.1"/>
    </source>
</evidence>
<accession>A0A075GWH3</accession>
<dbReference type="InterPro" id="IPR011008">
    <property type="entry name" value="Dimeric_a/b-barrel"/>
</dbReference>
<dbReference type="Gene3D" id="3.30.70.920">
    <property type="match status" value="1"/>
</dbReference>
<dbReference type="EMBL" id="KF900824">
    <property type="protein sequence ID" value="AIF08201.1"/>
    <property type="molecule type" value="Genomic_DNA"/>
</dbReference>
<proteinExistence type="predicted"/>